<keyword evidence="7" id="KW-0503">Monooxygenase</keyword>
<accession>A0AAD7KCU7</accession>
<keyword evidence="9" id="KW-1185">Reference proteome</keyword>
<comment type="caution">
    <text evidence="8">The sequence shown here is derived from an EMBL/GenBank/DDBJ whole genome shotgun (WGS) entry which is preliminary data.</text>
</comment>
<evidence type="ECO:0000256" key="4">
    <source>
        <dbReference type="ARBA" id="ARBA00022723"/>
    </source>
</evidence>
<evidence type="ECO:0000256" key="1">
    <source>
        <dbReference type="ARBA" id="ARBA00001971"/>
    </source>
</evidence>
<dbReference type="GO" id="GO:0020037">
    <property type="term" value="F:heme binding"/>
    <property type="evidence" value="ECO:0007669"/>
    <property type="project" value="InterPro"/>
</dbReference>
<evidence type="ECO:0000256" key="7">
    <source>
        <dbReference type="ARBA" id="ARBA00023033"/>
    </source>
</evidence>
<reference evidence="8" key="1">
    <citation type="submission" date="2023-03" db="EMBL/GenBank/DDBJ databases">
        <title>Massive genome expansion in bonnet fungi (Mycena s.s.) driven by repeated elements and novel gene families across ecological guilds.</title>
        <authorList>
            <consortium name="Lawrence Berkeley National Laboratory"/>
            <person name="Harder C.B."/>
            <person name="Miyauchi S."/>
            <person name="Viragh M."/>
            <person name="Kuo A."/>
            <person name="Thoen E."/>
            <person name="Andreopoulos B."/>
            <person name="Lu D."/>
            <person name="Skrede I."/>
            <person name="Drula E."/>
            <person name="Henrissat B."/>
            <person name="Morin E."/>
            <person name="Kohler A."/>
            <person name="Barry K."/>
            <person name="LaButti K."/>
            <person name="Morin E."/>
            <person name="Salamov A."/>
            <person name="Lipzen A."/>
            <person name="Mereny Z."/>
            <person name="Hegedus B."/>
            <person name="Baldrian P."/>
            <person name="Stursova M."/>
            <person name="Weitz H."/>
            <person name="Taylor A."/>
            <person name="Grigoriev I.V."/>
            <person name="Nagy L.G."/>
            <person name="Martin F."/>
            <person name="Kauserud H."/>
        </authorList>
    </citation>
    <scope>NUCLEOTIDE SEQUENCE</scope>
    <source>
        <strain evidence="8">CBHHK188m</strain>
    </source>
</reference>
<dbReference type="AlphaFoldDB" id="A0AAD7KCU7"/>
<evidence type="ECO:0000313" key="8">
    <source>
        <dbReference type="EMBL" id="KAJ7782008.1"/>
    </source>
</evidence>
<dbReference type="GO" id="GO:0005506">
    <property type="term" value="F:iron ion binding"/>
    <property type="evidence" value="ECO:0007669"/>
    <property type="project" value="InterPro"/>
</dbReference>
<organism evidence="8 9">
    <name type="scientific">Mycena maculata</name>
    <dbReference type="NCBI Taxonomy" id="230809"/>
    <lineage>
        <taxon>Eukaryota</taxon>
        <taxon>Fungi</taxon>
        <taxon>Dikarya</taxon>
        <taxon>Basidiomycota</taxon>
        <taxon>Agaricomycotina</taxon>
        <taxon>Agaricomycetes</taxon>
        <taxon>Agaricomycetidae</taxon>
        <taxon>Agaricales</taxon>
        <taxon>Marasmiineae</taxon>
        <taxon>Mycenaceae</taxon>
        <taxon>Mycena</taxon>
    </lineage>
</organism>
<dbReference type="InterPro" id="IPR050364">
    <property type="entry name" value="Cytochrome_P450_fung"/>
</dbReference>
<dbReference type="EMBL" id="JARJLG010000004">
    <property type="protein sequence ID" value="KAJ7782008.1"/>
    <property type="molecule type" value="Genomic_DNA"/>
</dbReference>
<dbReference type="Proteomes" id="UP001215280">
    <property type="component" value="Unassembled WGS sequence"/>
</dbReference>
<dbReference type="GO" id="GO:0016705">
    <property type="term" value="F:oxidoreductase activity, acting on paired donors, with incorporation or reduction of molecular oxygen"/>
    <property type="evidence" value="ECO:0007669"/>
    <property type="project" value="InterPro"/>
</dbReference>
<keyword evidence="3" id="KW-0349">Heme</keyword>
<protein>
    <submittedName>
        <fullName evidence="8">Cytochrome P450</fullName>
    </submittedName>
</protein>
<keyword evidence="6" id="KW-0408">Iron</keyword>
<dbReference type="SUPFAM" id="SSF48264">
    <property type="entry name" value="Cytochrome P450"/>
    <property type="match status" value="1"/>
</dbReference>
<evidence type="ECO:0000256" key="2">
    <source>
        <dbReference type="ARBA" id="ARBA00010617"/>
    </source>
</evidence>
<dbReference type="InterPro" id="IPR036396">
    <property type="entry name" value="Cyt_P450_sf"/>
</dbReference>
<evidence type="ECO:0000313" key="9">
    <source>
        <dbReference type="Proteomes" id="UP001215280"/>
    </source>
</evidence>
<proteinExistence type="inferred from homology"/>
<dbReference type="Pfam" id="PF00067">
    <property type="entry name" value="p450"/>
    <property type="match status" value="1"/>
</dbReference>
<evidence type="ECO:0000256" key="3">
    <source>
        <dbReference type="ARBA" id="ARBA00022617"/>
    </source>
</evidence>
<evidence type="ECO:0000256" key="5">
    <source>
        <dbReference type="ARBA" id="ARBA00023002"/>
    </source>
</evidence>
<comment type="similarity">
    <text evidence="2">Belongs to the cytochrome P450 family.</text>
</comment>
<dbReference type="GO" id="GO:0004497">
    <property type="term" value="F:monooxygenase activity"/>
    <property type="evidence" value="ECO:0007669"/>
    <property type="project" value="UniProtKB-KW"/>
</dbReference>
<sequence>MILLLLNRVVDSDIISLDVLGKAVIVLNSVASVDALLEAKSAIYSDRPSFTMLNDLVGFDWHFVFMRYGAKWKNHRKVFVRRFQPSNGLLHHPTKLNAARVLLQRLLESPAKFERHLRDMAGMVVLSTAYGIDVQPEKDPYVQTAEKAQIAIACSASRSAYLVDSFPFLKWVPDFFLGAGFKEKARTRMA</sequence>
<dbReference type="Gene3D" id="1.10.630.10">
    <property type="entry name" value="Cytochrome P450"/>
    <property type="match status" value="1"/>
</dbReference>
<comment type="cofactor">
    <cofactor evidence="1">
        <name>heme</name>
        <dbReference type="ChEBI" id="CHEBI:30413"/>
    </cofactor>
</comment>
<gene>
    <name evidence="8" type="ORF">DFH07DRAFT_393356</name>
</gene>
<dbReference type="PANTHER" id="PTHR46300:SF7">
    <property type="entry name" value="P450, PUTATIVE (EUROFUNG)-RELATED"/>
    <property type="match status" value="1"/>
</dbReference>
<evidence type="ECO:0000256" key="6">
    <source>
        <dbReference type="ARBA" id="ARBA00023004"/>
    </source>
</evidence>
<dbReference type="PANTHER" id="PTHR46300">
    <property type="entry name" value="P450, PUTATIVE (EUROFUNG)-RELATED-RELATED"/>
    <property type="match status" value="1"/>
</dbReference>
<dbReference type="InterPro" id="IPR001128">
    <property type="entry name" value="Cyt_P450"/>
</dbReference>
<keyword evidence="5" id="KW-0560">Oxidoreductase</keyword>
<name>A0AAD7KCU7_9AGAR</name>
<keyword evidence="4" id="KW-0479">Metal-binding</keyword>